<evidence type="ECO:0000313" key="2">
    <source>
        <dbReference type="Proteomes" id="UP000807353"/>
    </source>
</evidence>
<dbReference type="AlphaFoldDB" id="A0A9P6CM83"/>
<dbReference type="Proteomes" id="UP000807353">
    <property type="component" value="Unassembled WGS sequence"/>
</dbReference>
<keyword evidence="2" id="KW-1185">Reference proteome</keyword>
<organism evidence="1 2">
    <name type="scientific">Collybia nuda</name>
    <dbReference type="NCBI Taxonomy" id="64659"/>
    <lineage>
        <taxon>Eukaryota</taxon>
        <taxon>Fungi</taxon>
        <taxon>Dikarya</taxon>
        <taxon>Basidiomycota</taxon>
        <taxon>Agaricomycotina</taxon>
        <taxon>Agaricomycetes</taxon>
        <taxon>Agaricomycetidae</taxon>
        <taxon>Agaricales</taxon>
        <taxon>Tricholomatineae</taxon>
        <taxon>Clitocybaceae</taxon>
        <taxon>Collybia</taxon>
    </lineage>
</organism>
<name>A0A9P6CM83_9AGAR</name>
<dbReference type="EMBL" id="MU150247">
    <property type="protein sequence ID" value="KAF9465458.1"/>
    <property type="molecule type" value="Genomic_DNA"/>
</dbReference>
<sequence>MHSDRSNFKLSHCHTHGRIELHHDKLWTCYGRDISESLIPTPTPPSAPFPFNTQKMPILGGFVITPEESLKWASRIANKPVCEFGTGISILLLHMDRNGFDIPTVCYPAGVPKVMVVTQYGPTIEGWKSIIDDPTALPQFREGELERMTRKALDKAGVVSHQFVTSHGQL</sequence>
<proteinExistence type="predicted"/>
<comment type="caution">
    <text evidence="1">The sequence shown here is derived from an EMBL/GenBank/DDBJ whole genome shotgun (WGS) entry which is preliminary data.</text>
</comment>
<evidence type="ECO:0000313" key="1">
    <source>
        <dbReference type="EMBL" id="KAF9465458.1"/>
    </source>
</evidence>
<accession>A0A9P6CM83</accession>
<dbReference type="OrthoDB" id="3227112at2759"/>
<reference evidence="1" key="1">
    <citation type="submission" date="2020-11" db="EMBL/GenBank/DDBJ databases">
        <authorList>
            <consortium name="DOE Joint Genome Institute"/>
            <person name="Ahrendt S."/>
            <person name="Riley R."/>
            <person name="Andreopoulos W."/>
            <person name="Labutti K."/>
            <person name="Pangilinan J."/>
            <person name="Ruiz-Duenas F.J."/>
            <person name="Barrasa J.M."/>
            <person name="Sanchez-Garcia M."/>
            <person name="Camarero S."/>
            <person name="Miyauchi S."/>
            <person name="Serrano A."/>
            <person name="Linde D."/>
            <person name="Babiker R."/>
            <person name="Drula E."/>
            <person name="Ayuso-Fernandez I."/>
            <person name="Pacheco R."/>
            <person name="Padilla G."/>
            <person name="Ferreira P."/>
            <person name="Barriuso J."/>
            <person name="Kellner H."/>
            <person name="Castanera R."/>
            <person name="Alfaro M."/>
            <person name="Ramirez L."/>
            <person name="Pisabarro A.G."/>
            <person name="Kuo A."/>
            <person name="Tritt A."/>
            <person name="Lipzen A."/>
            <person name="He G."/>
            <person name="Yan M."/>
            <person name="Ng V."/>
            <person name="Cullen D."/>
            <person name="Martin F."/>
            <person name="Rosso M.-N."/>
            <person name="Henrissat B."/>
            <person name="Hibbett D."/>
            <person name="Martinez A.T."/>
            <person name="Grigoriev I.V."/>
        </authorList>
    </citation>
    <scope>NUCLEOTIDE SEQUENCE</scope>
    <source>
        <strain evidence="1">CBS 247.69</strain>
    </source>
</reference>
<gene>
    <name evidence="1" type="ORF">BDZ94DRAFT_1253864</name>
</gene>
<protein>
    <submittedName>
        <fullName evidence="1">Uncharacterized protein</fullName>
    </submittedName>
</protein>